<gene>
    <name evidence="2" type="ORF">Llan_0139</name>
</gene>
<dbReference type="EMBL" id="LNYI01000004">
    <property type="protein sequence ID" value="KTD25393.1"/>
    <property type="molecule type" value="Genomic_DNA"/>
</dbReference>
<dbReference type="Proteomes" id="UP000054869">
    <property type="component" value="Unassembled WGS sequence"/>
</dbReference>
<dbReference type="eggNOG" id="ENOG503054C">
    <property type="taxonomic scope" value="Bacteria"/>
</dbReference>
<reference evidence="2 3" key="1">
    <citation type="submission" date="2015-11" db="EMBL/GenBank/DDBJ databases">
        <title>Genomic analysis of 38 Legionella species identifies large and diverse effector repertoires.</title>
        <authorList>
            <person name="Burstein D."/>
            <person name="Amaro F."/>
            <person name="Zusman T."/>
            <person name="Lifshitz Z."/>
            <person name="Cohen O."/>
            <person name="Gilbert J.A."/>
            <person name="Pupko T."/>
            <person name="Shuman H.A."/>
            <person name="Segal G."/>
        </authorList>
    </citation>
    <scope>NUCLEOTIDE SEQUENCE [LARGE SCALE GENOMIC DNA]</scope>
    <source>
        <strain evidence="2 3">ATCC 49751</strain>
    </source>
</reference>
<keyword evidence="3" id="KW-1185">Reference proteome</keyword>
<keyword evidence="1" id="KW-0732">Signal</keyword>
<dbReference type="AlphaFoldDB" id="A0A0W0VZF1"/>
<organism evidence="2 3">
    <name type="scientific">Legionella lansingensis</name>
    <dbReference type="NCBI Taxonomy" id="45067"/>
    <lineage>
        <taxon>Bacteria</taxon>
        <taxon>Pseudomonadati</taxon>
        <taxon>Pseudomonadota</taxon>
        <taxon>Gammaproteobacteria</taxon>
        <taxon>Legionellales</taxon>
        <taxon>Legionellaceae</taxon>
        <taxon>Legionella</taxon>
    </lineage>
</organism>
<name>A0A0W0VZF1_9GAMM</name>
<accession>A0A0W0VZF1</accession>
<dbReference type="STRING" id="45067.Llan_0139"/>
<proteinExistence type="predicted"/>
<feature type="signal peptide" evidence="1">
    <location>
        <begin position="1"/>
        <end position="22"/>
    </location>
</feature>
<comment type="caution">
    <text evidence="2">The sequence shown here is derived from an EMBL/GenBank/DDBJ whole genome shotgun (WGS) entry which is preliminary data.</text>
</comment>
<feature type="chain" id="PRO_5006915217" evidence="1">
    <location>
        <begin position="23"/>
        <end position="146"/>
    </location>
</feature>
<evidence type="ECO:0000313" key="3">
    <source>
        <dbReference type="Proteomes" id="UP000054869"/>
    </source>
</evidence>
<dbReference type="OrthoDB" id="5636981at2"/>
<evidence type="ECO:0000313" key="2">
    <source>
        <dbReference type="EMBL" id="KTD25393.1"/>
    </source>
</evidence>
<dbReference type="RefSeq" id="WP_028374373.1">
    <property type="nucleotide sequence ID" value="NZ_CAAAJD010000007.1"/>
</dbReference>
<evidence type="ECO:0000256" key="1">
    <source>
        <dbReference type="SAM" id="SignalP"/>
    </source>
</evidence>
<dbReference type="PATRIC" id="fig|45067.4.peg.144"/>
<protein>
    <submittedName>
        <fullName evidence="2">Uncharacterized protein</fullName>
    </submittedName>
</protein>
<sequence>MKQNLIIGFIAAAMSFANMSHADFIFHSSASNACEDVSGYWTGKGKASNWLIGDCVYHGSGTVSALDSTGHFTVEVTADKDSGSFVCPKHTTEQLTGVCVNGVATIMTQYGDLTGNFTKNTGDAKGTLSASPGVDVYVTIKFIRAG</sequence>